<dbReference type="AlphaFoldDB" id="A0A848MHD4"/>
<sequence>MGSNKVLLHEGVYYNSIYSCLESPNGEIHLTPNEKKILEIILDGRGRKDTIIDEIWRQQGVIVSESSYHQLVKMIRRKFVAAGLPSSCLKTIPRYGIVYVSEPALKPDCTPEFCDINMNPLAVVAGCGDQQPAREVTAQEEVNAVGTAVFSDNKKPERSDQGGKTLITPELGVKTSPLKISYIVSFVIFICTAVAILILLNANETKNYFVMSKQIDNVNYYVTPATKLAPSVWQNVVHSVTPATRDVYIASNGPKVWVAYCENNIYKDHVPCTYEHFSVY</sequence>
<organism evidence="2 3">
    <name type="scientific">Rouxiella aceris</name>
    <dbReference type="NCBI Taxonomy" id="2703884"/>
    <lineage>
        <taxon>Bacteria</taxon>
        <taxon>Pseudomonadati</taxon>
        <taxon>Pseudomonadota</taxon>
        <taxon>Gammaproteobacteria</taxon>
        <taxon>Enterobacterales</taxon>
        <taxon>Yersiniaceae</taxon>
        <taxon>Rouxiella</taxon>
    </lineage>
</organism>
<evidence type="ECO:0000313" key="3">
    <source>
        <dbReference type="Proteomes" id="UP000585363"/>
    </source>
</evidence>
<proteinExistence type="predicted"/>
<dbReference type="EMBL" id="JAADJU010000006">
    <property type="protein sequence ID" value="NMP27637.1"/>
    <property type="molecule type" value="Genomic_DNA"/>
</dbReference>
<keyword evidence="1" id="KW-0472">Membrane</keyword>
<evidence type="ECO:0008006" key="4">
    <source>
        <dbReference type="Google" id="ProtNLM"/>
    </source>
</evidence>
<keyword evidence="3" id="KW-1185">Reference proteome</keyword>
<evidence type="ECO:0000313" key="2">
    <source>
        <dbReference type="EMBL" id="NMP27637.1"/>
    </source>
</evidence>
<dbReference type="GO" id="GO:0006355">
    <property type="term" value="P:regulation of DNA-templated transcription"/>
    <property type="evidence" value="ECO:0007669"/>
    <property type="project" value="InterPro"/>
</dbReference>
<dbReference type="InterPro" id="IPR036388">
    <property type="entry name" value="WH-like_DNA-bd_sf"/>
</dbReference>
<reference evidence="2 3" key="2">
    <citation type="submission" date="2020-06" db="EMBL/GenBank/DDBJ databases">
        <title>Polyphasic characterization of a Rahnella strain isolated from tree sap.</title>
        <authorList>
            <person name="Kim I.S."/>
        </authorList>
    </citation>
    <scope>NUCLEOTIDE SEQUENCE [LARGE SCALE GENOMIC DNA]</scope>
    <source>
        <strain evidence="2 3">SAP-1</strain>
    </source>
</reference>
<dbReference type="InterPro" id="IPR016032">
    <property type="entry name" value="Sig_transdc_resp-reg_C-effctor"/>
</dbReference>
<feature type="transmembrane region" description="Helical" evidence="1">
    <location>
        <begin position="180"/>
        <end position="202"/>
    </location>
</feature>
<keyword evidence="1" id="KW-0812">Transmembrane</keyword>
<dbReference type="SUPFAM" id="SSF46894">
    <property type="entry name" value="C-terminal effector domain of the bipartite response regulators"/>
    <property type="match status" value="1"/>
</dbReference>
<dbReference type="Gene3D" id="1.10.10.10">
    <property type="entry name" value="Winged helix-like DNA-binding domain superfamily/Winged helix DNA-binding domain"/>
    <property type="match status" value="1"/>
</dbReference>
<dbReference type="RefSeq" id="WP_169403352.1">
    <property type="nucleotide sequence ID" value="NZ_JAADJU010000006.1"/>
</dbReference>
<name>A0A848MHD4_9GAMM</name>
<dbReference type="Proteomes" id="UP000585363">
    <property type="component" value="Unassembled WGS sequence"/>
</dbReference>
<protein>
    <recommendedName>
        <fullName evidence="4">OmpR/PhoB-type domain-containing protein</fullName>
    </recommendedName>
</protein>
<keyword evidence="1" id="KW-1133">Transmembrane helix</keyword>
<gene>
    <name evidence="2" type="ORF">GW590_12290</name>
</gene>
<reference evidence="2 3" key="1">
    <citation type="submission" date="2020-01" db="EMBL/GenBank/DDBJ databases">
        <authorList>
            <person name="Lee S.D."/>
        </authorList>
    </citation>
    <scope>NUCLEOTIDE SEQUENCE [LARGE SCALE GENOMIC DNA]</scope>
    <source>
        <strain evidence="2 3">SAP-1</strain>
    </source>
</reference>
<accession>A0A848MHD4</accession>
<comment type="caution">
    <text evidence="2">The sequence shown here is derived from an EMBL/GenBank/DDBJ whole genome shotgun (WGS) entry which is preliminary data.</text>
</comment>
<dbReference type="GO" id="GO:0003677">
    <property type="term" value="F:DNA binding"/>
    <property type="evidence" value="ECO:0007669"/>
    <property type="project" value="InterPro"/>
</dbReference>
<evidence type="ECO:0000256" key="1">
    <source>
        <dbReference type="SAM" id="Phobius"/>
    </source>
</evidence>